<dbReference type="GeneID" id="74431072"/>
<protein>
    <submittedName>
        <fullName evidence="2">Putative toxin-antitoxin system, antitoxin component</fullName>
    </submittedName>
</protein>
<feature type="transmembrane region" description="Helical" evidence="1">
    <location>
        <begin position="6"/>
        <end position="26"/>
    </location>
</feature>
<feature type="transmembrane region" description="Helical" evidence="1">
    <location>
        <begin position="33"/>
        <end position="59"/>
    </location>
</feature>
<dbReference type="HOGENOM" id="CLU_037602_4_0_7"/>
<dbReference type="Pfam" id="PF07661">
    <property type="entry name" value="MORN_2"/>
    <property type="match status" value="6"/>
</dbReference>
<dbReference type="KEGG" id="cis:CINS_0252"/>
<dbReference type="EMBL" id="CP007770">
    <property type="protein sequence ID" value="AJC87254.1"/>
    <property type="molecule type" value="Genomic_DNA"/>
</dbReference>
<dbReference type="AlphaFoldDB" id="A0A0A8H2W8"/>
<dbReference type="PANTHER" id="PTHR33706">
    <property type="entry name" value="MORN VARIANT REPEAT PROTEIN"/>
    <property type="match status" value="1"/>
</dbReference>
<evidence type="ECO:0000256" key="1">
    <source>
        <dbReference type="SAM" id="Phobius"/>
    </source>
</evidence>
<proteinExistence type="predicted"/>
<dbReference type="InterPro" id="IPR016410">
    <property type="entry name" value="Phage_imm"/>
</dbReference>
<keyword evidence="1" id="KW-0812">Transmembrane</keyword>
<dbReference type="Gene3D" id="2.20.110.10">
    <property type="entry name" value="Histone H3 K4-specific methyltransferase SET7/9 N-terminal domain"/>
    <property type="match status" value="1"/>
</dbReference>
<dbReference type="Pfam" id="PF14373">
    <property type="entry name" value="Imm_superinfect"/>
    <property type="match status" value="1"/>
</dbReference>
<dbReference type="SUPFAM" id="SSF82185">
    <property type="entry name" value="Histone H3 K4-specific methyltransferase SET7/9 N-terminal domain"/>
    <property type="match status" value="2"/>
</dbReference>
<evidence type="ECO:0000313" key="3">
    <source>
        <dbReference type="Proteomes" id="UP000031163"/>
    </source>
</evidence>
<keyword evidence="1" id="KW-1133">Transmembrane helix</keyword>
<sequence length="283" mass="32338">MSAEEIGNTTAIIIFTLYMLPSVIALCRKHSNWFAIIALNLLLGWTLIVWIVCLIWSFINKSQQAIIIQNEKIISKDKKMNKKIKIAFIAGLASLFVACGGEKFPGQPSDTVKINQSQYTNGNLKEEIPYNSQSRIHGIKRTFFSNGQLQSEEEYKDGKKEGFVKQYFENGQLQLEAQTKNNQYDGQFKSYYDDGKIEVEGTYKNGKYIGAYKLYASNGNIVSEQNYNKDGKKDGIFKEYNPDGALMSEEEYKNDLKNGIFRKYRNGAIIDEQKFENGKLIQK</sequence>
<evidence type="ECO:0000313" key="2">
    <source>
        <dbReference type="EMBL" id="AJC87254.1"/>
    </source>
</evidence>
<reference evidence="2 3" key="1">
    <citation type="journal article" date="2014" name="Genome Biol. Evol.">
        <title>Comparative Genomics of the Campylobacter lari Group.</title>
        <authorList>
            <person name="Miller W.G."/>
            <person name="Yee E."/>
            <person name="Chapman M.H."/>
            <person name="Smith T.P."/>
            <person name="Bono J.L."/>
            <person name="Huynh S."/>
            <person name="Parker C.T."/>
            <person name="Vandamme P."/>
            <person name="Luong K."/>
            <person name="Korlach J."/>
        </authorList>
    </citation>
    <scope>NUCLEOTIDE SEQUENCE [LARGE SCALE GENOMIC DNA]</scope>
    <source>
        <strain evidence="2 3">NCTC 12927</strain>
    </source>
</reference>
<gene>
    <name evidence="2" type="ORF">CINS_0252</name>
</gene>
<organism evidence="2 3">
    <name type="scientific">Campylobacter insulaenigrae NCTC 12927</name>
    <dbReference type="NCBI Taxonomy" id="1031564"/>
    <lineage>
        <taxon>Bacteria</taxon>
        <taxon>Pseudomonadati</taxon>
        <taxon>Campylobacterota</taxon>
        <taxon>Epsilonproteobacteria</taxon>
        <taxon>Campylobacterales</taxon>
        <taxon>Campylobacteraceae</taxon>
        <taxon>Campylobacter</taxon>
    </lineage>
</organism>
<accession>A0A0A8H2W8</accession>
<dbReference type="Gene3D" id="3.90.930.1">
    <property type="match status" value="1"/>
</dbReference>
<dbReference type="STRING" id="1031564.CINS_0252"/>
<dbReference type="RefSeq" id="WP_052251933.1">
    <property type="nucleotide sequence ID" value="NZ_CP007770.1"/>
</dbReference>
<name>A0A0A8H2W8_9BACT</name>
<keyword evidence="1" id="KW-0472">Membrane</keyword>
<dbReference type="Proteomes" id="UP000031163">
    <property type="component" value="Chromosome"/>
</dbReference>
<dbReference type="PANTHER" id="PTHR33706:SF1">
    <property type="entry name" value="TPR REPEAT PROTEIN"/>
    <property type="match status" value="1"/>
</dbReference>
<dbReference type="InterPro" id="IPR011652">
    <property type="entry name" value="MORN_2"/>
</dbReference>